<feature type="region of interest" description="Disordered" evidence="1">
    <location>
        <begin position="311"/>
        <end position="331"/>
    </location>
</feature>
<dbReference type="AlphaFoldDB" id="A0A250XNY0"/>
<comment type="caution">
    <text evidence="2">The sequence shown here is derived from an EMBL/GenBank/DDBJ whole genome shotgun (WGS) entry which is preliminary data.</text>
</comment>
<evidence type="ECO:0008006" key="4">
    <source>
        <dbReference type="Google" id="ProtNLM"/>
    </source>
</evidence>
<name>A0A250XNY0_9CHLO</name>
<keyword evidence="3" id="KW-1185">Reference proteome</keyword>
<feature type="compositionally biased region" description="Polar residues" evidence="1">
    <location>
        <begin position="26"/>
        <end position="40"/>
    </location>
</feature>
<reference evidence="2 3" key="1">
    <citation type="submission" date="2017-08" db="EMBL/GenBank/DDBJ databases">
        <title>Acidophilic green algal genome provides insights into adaptation to an acidic environment.</title>
        <authorList>
            <person name="Hirooka S."/>
            <person name="Hirose Y."/>
            <person name="Kanesaki Y."/>
            <person name="Higuchi S."/>
            <person name="Fujiwara T."/>
            <person name="Onuma R."/>
            <person name="Era A."/>
            <person name="Ohbayashi R."/>
            <person name="Uzuka A."/>
            <person name="Nozaki H."/>
            <person name="Yoshikawa H."/>
            <person name="Miyagishima S.Y."/>
        </authorList>
    </citation>
    <scope>NUCLEOTIDE SEQUENCE [LARGE SCALE GENOMIC DNA]</scope>
    <source>
        <strain evidence="2 3">NIES-2499</strain>
    </source>
</reference>
<evidence type="ECO:0000256" key="1">
    <source>
        <dbReference type="SAM" id="MobiDB-lite"/>
    </source>
</evidence>
<organism evidence="2 3">
    <name type="scientific">Chlamydomonas eustigma</name>
    <dbReference type="NCBI Taxonomy" id="1157962"/>
    <lineage>
        <taxon>Eukaryota</taxon>
        <taxon>Viridiplantae</taxon>
        <taxon>Chlorophyta</taxon>
        <taxon>core chlorophytes</taxon>
        <taxon>Chlorophyceae</taxon>
        <taxon>CS clade</taxon>
        <taxon>Chlamydomonadales</taxon>
        <taxon>Chlamydomonadaceae</taxon>
        <taxon>Chlamydomonas</taxon>
    </lineage>
</organism>
<accession>A0A250XNY0</accession>
<protein>
    <recommendedName>
        <fullName evidence="4">RAP domain-containing protein</fullName>
    </recommendedName>
</protein>
<dbReference type="Proteomes" id="UP000232323">
    <property type="component" value="Unassembled WGS sequence"/>
</dbReference>
<dbReference type="EMBL" id="BEGY01000134">
    <property type="protein sequence ID" value="GAX84736.1"/>
    <property type="molecule type" value="Genomic_DNA"/>
</dbReference>
<proteinExistence type="predicted"/>
<feature type="region of interest" description="Disordered" evidence="1">
    <location>
        <begin position="21"/>
        <end position="40"/>
    </location>
</feature>
<evidence type="ECO:0000313" key="3">
    <source>
        <dbReference type="Proteomes" id="UP000232323"/>
    </source>
</evidence>
<sequence>METKNCLDELLEVMMAQRCDDHSTDHPASQETAVEAGNSTSATRKAASHLDTLALAMLCKPLSSLDFIPALMTCYVAFRSQPSVEVQIVVSQHLRGSCEIRPSMYNISQPKAQKPQRHQVTPTSLSAIASLTPTLTFQTAKTAAAARAKCTHLWRSIGVLAALHVDVLSPDQVSEILLWSTESGFYDKELFEVVSGRIRDKEDGLSTAFMSRLKDSSLISMLRAIASARHQDKAVIEALVSEAAFRLGSKVDHSRHLSSNMSGRVFSLIDLSYLVTSLAVVGHQDAQLLTVASREAFGQLLQLVDKQELEDERTRDEHVQAGQAPPSHTEPGVDSVEILVSLAWGLHAAGRSCQPVLLDALALLLPVPRSLQGLDLGGLLKLLEVCTAVTKAAMCEAGDASKAAGAKQLVGSVAEVLSERVEGLSVHQAARVGTLMASVQHYNEPLMRSICSFPAVAWSAAGWQCKDAWTLPMPWGCLAELAAAAASLRYDPTTILGNVDAYAEALRSSLQMHLHGSSAHLLPSPSVLCKLAYASATLSRTDHHLLALVREVALQPESQASLSVRQLCELTWALAVSEHHLWKQRSVEVPQKKAAARVQSHKQQSSWVLKDVRKQKGLSAAWLDNVGGAGDDNGRSSQEAKAIAAVLSIFSLAMSQLSDVREPYVLQMCEAYLSLLSSLRGEHYQQLLSFPVQWRNTLQYAWEQQLKARKRVKQKVGSSLFTQMLAVGPVYADLEDDVETDSIGPLQMMEERKKLLTVLQSLGFRGALTDRMIKVGGFLVDADVTLETGSGQAVVVLLDSSQSYIRTESLPANANGHIQKEERQAASLRLMGQAAWRERLLGRAGWLVARIHWHDWRTASSTSSSKACENLVKMVLGTLLEE</sequence>
<evidence type="ECO:0000313" key="2">
    <source>
        <dbReference type="EMBL" id="GAX84736.1"/>
    </source>
</evidence>
<gene>
    <name evidence="2" type="ORF">CEUSTIGMA_g12158.t1</name>
</gene>